<accession>A0ABT8TJ76</accession>
<evidence type="ECO:0000313" key="2">
    <source>
        <dbReference type="EMBL" id="MDO3383544.1"/>
    </source>
</evidence>
<dbReference type="Proteomes" id="UP001168380">
    <property type="component" value="Unassembled WGS sequence"/>
</dbReference>
<organism evidence="2 3">
    <name type="scientific">Gilvimarinus algae</name>
    <dbReference type="NCBI Taxonomy" id="3058037"/>
    <lineage>
        <taxon>Bacteria</taxon>
        <taxon>Pseudomonadati</taxon>
        <taxon>Pseudomonadota</taxon>
        <taxon>Gammaproteobacteria</taxon>
        <taxon>Cellvibrionales</taxon>
        <taxon>Cellvibrionaceae</taxon>
        <taxon>Gilvimarinus</taxon>
    </lineage>
</organism>
<dbReference type="SUPFAM" id="SSF55729">
    <property type="entry name" value="Acyl-CoA N-acyltransferases (Nat)"/>
    <property type="match status" value="1"/>
</dbReference>
<proteinExistence type="predicted"/>
<keyword evidence="3" id="KW-1185">Reference proteome</keyword>
<sequence length="185" mass="20668">MSRSSGLAPSRGESGAVERFAIADLALCPHSVDTIARWHHKECLRQGLNSRYERRRERLSQHLSVEQSVPRTWVVVDRQAGAAVGCVSLISYHVGGAGQALAPDTPLWLSNLYLESEFRGLGLASFLIDTVVDHTLGLGLDSLWLTATEKTDYYQRRGWQRVRRVRLGGQWVNVMCRQLGPGSRQ</sequence>
<dbReference type="Pfam" id="PF00583">
    <property type="entry name" value="Acetyltransf_1"/>
    <property type="match status" value="1"/>
</dbReference>
<dbReference type="RefSeq" id="WP_302714382.1">
    <property type="nucleotide sequence ID" value="NZ_JAULRT010000062.1"/>
</dbReference>
<reference evidence="2" key="1">
    <citation type="submission" date="2023-07" db="EMBL/GenBank/DDBJ databases">
        <title>Gilvimarinus algae sp. nov., isolated from the surface of Kelp.</title>
        <authorList>
            <person name="Sun Y.Y."/>
            <person name="Gong Y."/>
            <person name="Du Z.J."/>
        </authorList>
    </citation>
    <scope>NUCLEOTIDE SEQUENCE</scope>
    <source>
        <strain evidence="2">SDUM040014</strain>
    </source>
</reference>
<evidence type="ECO:0000313" key="3">
    <source>
        <dbReference type="Proteomes" id="UP001168380"/>
    </source>
</evidence>
<dbReference type="EMBL" id="JAULRT010000062">
    <property type="protein sequence ID" value="MDO3383544.1"/>
    <property type="molecule type" value="Genomic_DNA"/>
</dbReference>
<feature type="domain" description="N-acetyltransferase" evidence="1">
    <location>
        <begin position="20"/>
        <end position="180"/>
    </location>
</feature>
<gene>
    <name evidence="2" type="ORF">QWI16_15290</name>
</gene>
<dbReference type="InterPro" id="IPR000182">
    <property type="entry name" value="GNAT_dom"/>
</dbReference>
<protein>
    <submittedName>
        <fullName evidence="2">GNAT family N-acetyltransferase</fullName>
    </submittedName>
</protein>
<dbReference type="CDD" id="cd04301">
    <property type="entry name" value="NAT_SF"/>
    <property type="match status" value="1"/>
</dbReference>
<dbReference type="Gene3D" id="3.40.630.30">
    <property type="match status" value="1"/>
</dbReference>
<dbReference type="InterPro" id="IPR016181">
    <property type="entry name" value="Acyl_CoA_acyltransferase"/>
</dbReference>
<name>A0ABT8TJ76_9GAMM</name>
<dbReference type="PROSITE" id="PS51186">
    <property type="entry name" value="GNAT"/>
    <property type="match status" value="1"/>
</dbReference>
<evidence type="ECO:0000259" key="1">
    <source>
        <dbReference type="PROSITE" id="PS51186"/>
    </source>
</evidence>
<comment type="caution">
    <text evidence="2">The sequence shown here is derived from an EMBL/GenBank/DDBJ whole genome shotgun (WGS) entry which is preliminary data.</text>
</comment>